<sequence length="227" mass="25306">MNKSFRHLDTITALFVTVLLISNVASTKIVAFGPLTFDGGTILFPLSYIFGDILTEVYGYGRSRKVIWIGFCAALLMSLTFMIVGALPPAPDWPNQEAYEKILGLTPRIVIASLVAYFAGEFSNSFTLAKLKLITNGRQLWLRTIGSTLIGQVIDTALFILIAFTGVVPNSLLWTLIVSNYLFKCGVEILFTPVTYAVTGWLKQQEREDYYDRHTNFNPFRLTGAGR</sequence>
<feature type="transmembrane region" description="Helical" evidence="1">
    <location>
        <begin position="140"/>
        <end position="169"/>
    </location>
</feature>
<dbReference type="Pfam" id="PF02592">
    <property type="entry name" value="Vut_1"/>
    <property type="match status" value="1"/>
</dbReference>
<dbReference type="InterPro" id="IPR003744">
    <property type="entry name" value="YhhQ"/>
</dbReference>
<feature type="transmembrane region" description="Helical" evidence="1">
    <location>
        <begin position="42"/>
        <end position="60"/>
    </location>
</feature>
<dbReference type="PANTHER" id="PTHR34300:SF2">
    <property type="entry name" value="QUEUOSINE PRECURSOR TRANSPORTER-RELATED"/>
    <property type="match status" value="1"/>
</dbReference>
<dbReference type="PANTHER" id="PTHR34300">
    <property type="entry name" value="QUEUOSINE PRECURSOR TRANSPORTER-RELATED"/>
    <property type="match status" value="1"/>
</dbReference>
<keyword evidence="1" id="KW-0812">Transmembrane</keyword>
<comment type="subcellular location">
    <subcellularLocation>
        <location evidence="1">Cell membrane</location>
        <topology evidence="1">Multi-pass membrane protein</topology>
    </subcellularLocation>
</comment>
<protein>
    <recommendedName>
        <fullName evidence="1">Probable queuosine precursor transporter</fullName>
        <shortName evidence="1">Q precursor transporter</shortName>
    </recommendedName>
</protein>
<evidence type="ECO:0000313" key="2">
    <source>
        <dbReference type="EMBL" id="WNZ21934.1"/>
    </source>
</evidence>
<reference evidence="2" key="1">
    <citation type="submission" date="2020-05" db="EMBL/GenBank/DDBJ databases">
        <authorList>
            <person name="Zhu T."/>
            <person name="Keshari N."/>
            <person name="Lu X."/>
        </authorList>
    </citation>
    <scope>NUCLEOTIDE SEQUENCE</scope>
    <source>
        <strain evidence="2">NK1-12</strain>
    </source>
</reference>
<feature type="transmembrane region" description="Helical" evidence="1">
    <location>
        <begin position="67"/>
        <end position="90"/>
    </location>
</feature>
<dbReference type="NCBIfam" id="TIGR00697">
    <property type="entry name" value="queuosine precursor transporter"/>
    <property type="match status" value="1"/>
</dbReference>
<dbReference type="EMBL" id="CP053586">
    <property type="protein sequence ID" value="WNZ21934.1"/>
    <property type="molecule type" value="Genomic_DNA"/>
</dbReference>
<keyword evidence="1" id="KW-0813">Transport</keyword>
<dbReference type="AlphaFoldDB" id="A0AA96WBD4"/>
<dbReference type="RefSeq" id="WP_316433272.1">
    <property type="nucleotide sequence ID" value="NZ_CP053586.1"/>
</dbReference>
<organism evidence="2">
    <name type="scientific">Leptolyngbya sp. NK1-12</name>
    <dbReference type="NCBI Taxonomy" id="2547451"/>
    <lineage>
        <taxon>Bacteria</taxon>
        <taxon>Bacillati</taxon>
        <taxon>Cyanobacteriota</taxon>
        <taxon>Cyanophyceae</taxon>
        <taxon>Leptolyngbyales</taxon>
        <taxon>Leptolyngbyaceae</taxon>
        <taxon>Leptolyngbya group</taxon>
        <taxon>Leptolyngbya</taxon>
    </lineage>
</organism>
<dbReference type="GO" id="GO:0022857">
    <property type="term" value="F:transmembrane transporter activity"/>
    <property type="evidence" value="ECO:0007669"/>
    <property type="project" value="UniProtKB-UniRule"/>
</dbReference>
<keyword evidence="1" id="KW-1133">Transmembrane helix</keyword>
<keyword evidence="1" id="KW-0472">Membrane</keyword>
<keyword evidence="1" id="KW-1003">Cell membrane</keyword>
<comment type="similarity">
    <text evidence="1">Belongs to the vitamin uptake transporter (VUT/ECF) (TC 2.A.88) family. Q precursor transporter subfamily.</text>
</comment>
<accession>A0AA96WBD4</accession>
<feature type="transmembrane region" description="Helical" evidence="1">
    <location>
        <begin position="102"/>
        <end position="119"/>
    </location>
</feature>
<evidence type="ECO:0000256" key="1">
    <source>
        <dbReference type="HAMAP-Rule" id="MF_02088"/>
    </source>
</evidence>
<comment type="function">
    <text evidence="1">Involved in the import of queuosine (Q) precursors, required for Q precursor salvage.</text>
</comment>
<dbReference type="GO" id="GO:0005886">
    <property type="term" value="C:plasma membrane"/>
    <property type="evidence" value="ECO:0007669"/>
    <property type="project" value="UniProtKB-SubCell"/>
</dbReference>
<feature type="transmembrane region" description="Helical" evidence="1">
    <location>
        <begin position="181"/>
        <end position="202"/>
    </location>
</feature>
<dbReference type="HAMAP" id="MF_02088">
    <property type="entry name" value="Q_prec_transport"/>
    <property type="match status" value="1"/>
</dbReference>
<proteinExistence type="inferred from homology"/>
<name>A0AA96WBD4_9CYAN</name>
<gene>
    <name evidence="2" type="ORF">HJG54_03000</name>
</gene>